<dbReference type="PROSITE" id="PS50217">
    <property type="entry name" value="BZIP"/>
    <property type="match status" value="1"/>
</dbReference>
<organism evidence="3 4">
    <name type="scientific">Trichocladium antarcticum</name>
    <dbReference type="NCBI Taxonomy" id="1450529"/>
    <lineage>
        <taxon>Eukaryota</taxon>
        <taxon>Fungi</taxon>
        <taxon>Dikarya</taxon>
        <taxon>Ascomycota</taxon>
        <taxon>Pezizomycotina</taxon>
        <taxon>Sordariomycetes</taxon>
        <taxon>Sordariomycetidae</taxon>
        <taxon>Sordariales</taxon>
        <taxon>Chaetomiaceae</taxon>
        <taxon>Trichocladium</taxon>
    </lineage>
</organism>
<dbReference type="SUPFAM" id="SSF57959">
    <property type="entry name" value="Leucine zipper domain"/>
    <property type="match status" value="1"/>
</dbReference>
<evidence type="ECO:0000313" key="3">
    <source>
        <dbReference type="EMBL" id="KAK4133587.1"/>
    </source>
</evidence>
<keyword evidence="1" id="KW-0175">Coiled coil</keyword>
<protein>
    <recommendedName>
        <fullName evidence="2">BZIP domain-containing protein</fullName>
    </recommendedName>
</protein>
<dbReference type="EMBL" id="MU853412">
    <property type="protein sequence ID" value="KAK4133587.1"/>
    <property type="molecule type" value="Genomic_DNA"/>
</dbReference>
<dbReference type="GO" id="GO:0003700">
    <property type="term" value="F:DNA-binding transcription factor activity"/>
    <property type="evidence" value="ECO:0007669"/>
    <property type="project" value="InterPro"/>
</dbReference>
<feature type="non-terminal residue" evidence="3">
    <location>
        <position position="1"/>
    </location>
</feature>
<proteinExistence type="predicted"/>
<dbReference type="InterPro" id="IPR004827">
    <property type="entry name" value="bZIP"/>
</dbReference>
<evidence type="ECO:0000313" key="4">
    <source>
        <dbReference type="Proteomes" id="UP001304895"/>
    </source>
</evidence>
<feature type="domain" description="BZIP" evidence="2">
    <location>
        <begin position="1"/>
        <end position="60"/>
    </location>
</feature>
<sequence length="66" mass="7782">VSRRARNNIAAKRYRQKKLDRIEELEGQVKEVTEERDGLRLRLARQEAEVAALREMLEMKQKGDSD</sequence>
<dbReference type="Gene3D" id="1.20.5.170">
    <property type="match status" value="1"/>
</dbReference>
<accession>A0AAN6UID7</accession>
<dbReference type="InterPro" id="IPR046347">
    <property type="entry name" value="bZIP_sf"/>
</dbReference>
<dbReference type="Proteomes" id="UP001304895">
    <property type="component" value="Unassembled WGS sequence"/>
</dbReference>
<feature type="coiled-coil region" evidence="1">
    <location>
        <begin position="15"/>
        <end position="63"/>
    </location>
</feature>
<evidence type="ECO:0000256" key="1">
    <source>
        <dbReference type="SAM" id="Coils"/>
    </source>
</evidence>
<name>A0AAN6UID7_9PEZI</name>
<dbReference type="AlphaFoldDB" id="A0AAN6UID7"/>
<evidence type="ECO:0000259" key="2">
    <source>
        <dbReference type="PROSITE" id="PS50217"/>
    </source>
</evidence>
<gene>
    <name evidence="3" type="ORF">BT67DRAFT_382921</name>
</gene>
<dbReference type="CDD" id="cd14686">
    <property type="entry name" value="bZIP"/>
    <property type="match status" value="1"/>
</dbReference>
<dbReference type="SMART" id="SM00338">
    <property type="entry name" value="BRLZ"/>
    <property type="match status" value="1"/>
</dbReference>
<comment type="caution">
    <text evidence="3">The sequence shown here is derived from an EMBL/GenBank/DDBJ whole genome shotgun (WGS) entry which is preliminary data.</text>
</comment>
<dbReference type="Pfam" id="PF00170">
    <property type="entry name" value="bZIP_1"/>
    <property type="match status" value="1"/>
</dbReference>
<reference evidence="3" key="2">
    <citation type="submission" date="2023-05" db="EMBL/GenBank/DDBJ databases">
        <authorList>
            <consortium name="Lawrence Berkeley National Laboratory"/>
            <person name="Steindorff A."/>
            <person name="Hensen N."/>
            <person name="Bonometti L."/>
            <person name="Westerberg I."/>
            <person name="Brannstrom I.O."/>
            <person name="Guillou S."/>
            <person name="Cros-Aarteil S."/>
            <person name="Calhoun S."/>
            <person name="Haridas S."/>
            <person name="Kuo A."/>
            <person name="Mondo S."/>
            <person name="Pangilinan J."/>
            <person name="Riley R."/>
            <person name="Labutti K."/>
            <person name="Andreopoulos B."/>
            <person name="Lipzen A."/>
            <person name="Chen C."/>
            <person name="Yanf M."/>
            <person name="Daum C."/>
            <person name="Ng V."/>
            <person name="Clum A."/>
            <person name="Ohm R."/>
            <person name="Martin F."/>
            <person name="Silar P."/>
            <person name="Natvig D."/>
            <person name="Lalanne C."/>
            <person name="Gautier V."/>
            <person name="Ament-Velasquez S.L."/>
            <person name="Kruys A."/>
            <person name="Hutchinson M.I."/>
            <person name="Powell A.J."/>
            <person name="Barry K."/>
            <person name="Miller A.N."/>
            <person name="Grigoriev I.V."/>
            <person name="Debuchy R."/>
            <person name="Gladieux P."/>
            <person name="Thoren M.H."/>
            <person name="Johannesson H."/>
        </authorList>
    </citation>
    <scope>NUCLEOTIDE SEQUENCE</scope>
    <source>
        <strain evidence="3">CBS 123565</strain>
    </source>
</reference>
<dbReference type="PROSITE" id="PS00036">
    <property type="entry name" value="BZIP_BASIC"/>
    <property type="match status" value="1"/>
</dbReference>
<keyword evidence="4" id="KW-1185">Reference proteome</keyword>
<reference evidence="3" key="1">
    <citation type="journal article" date="2023" name="Mol. Phylogenet. Evol.">
        <title>Genome-scale phylogeny and comparative genomics of the fungal order Sordariales.</title>
        <authorList>
            <person name="Hensen N."/>
            <person name="Bonometti L."/>
            <person name="Westerberg I."/>
            <person name="Brannstrom I.O."/>
            <person name="Guillou S."/>
            <person name="Cros-Aarteil S."/>
            <person name="Calhoun S."/>
            <person name="Haridas S."/>
            <person name="Kuo A."/>
            <person name="Mondo S."/>
            <person name="Pangilinan J."/>
            <person name="Riley R."/>
            <person name="LaButti K."/>
            <person name="Andreopoulos B."/>
            <person name="Lipzen A."/>
            <person name="Chen C."/>
            <person name="Yan M."/>
            <person name="Daum C."/>
            <person name="Ng V."/>
            <person name="Clum A."/>
            <person name="Steindorff A."/>
            <person name="Ohm R.A."/>
            <person name="Martin F."/>
            <person name="Silar P."/>
            <person name="Natvig D.O."/>
            <person name="Lalanne C."/>
            <person name="Gautier V."/>
            <person name="Ament-Velasquez S.L."/>
            <person name="Kruys A."/>
            <person name="Hutchinson M.I."/>
            <person name="Powell A.J."/>
            <person name="Barry K."/>
            <person name="Miller A.N."/>
            <person name="Grigoriev I.V."/>
            <person name="Debuchy R."/>
            <person name="Gladieux P."/>
            <person name="Hiltunen Thoren M."/>
            <person name="Johannesson H."/>
        </authorList>
    </citation>
    <scope>NUCLEOTIDE SEQUENCE</scope>
    <source>
        <strain evidence="3">CBS 123565</strain>
    </source>
</reference>